<dbReference type="EMBL" id="MFFM01000034">
    <property type="protein sequence ID" value="OGF12102.1"/>
    <property type="molecule type" value="Genomic_DNA"/>
</dbReference>
<feature type="transmembrane region" description="Helical" evidence="1">
    <location>
        <begin position="123"/>
        <end position="141"/>
    </location>
</feature>
<organism evidence="2 3">
    <name type="scientific">Candidatus Edwardsbacteria bacterium GWF2_54_11</name>
    <dbReference type="NCBI Taxonomy" id="1817851"/>
    <lineage>
        <taxon>Bacteria</taxon>
        <taxon>Candidatus Edwardsiibacteriota</taxon>
    </lineage>
</organism>
<evidence type="ECO:0000313" key="3">
    <source>
        <dbReference type="Proteomes" id="UP000177230"/>
    </source>
</evidence>
<keyword evidence="1" id="KW-0812">Transmembrane</keyword>
<evidence type="ECO:0000313" key="2">
    <source>
        <dbReference type="EMBL" id="OGF12102.1"/>
    </source>
</evidence>
<comment type="caution">
    <text evidence="2">The sequence shown here is derived from an EMBL/GenBank/DDBJ whole genome shotgun (WGS) entry which is preliminary data.</text>
</comment>
<keyword evidence="1" id="KW-1133">Transmembrane helix</keyword>
<sequence length="163" mass="19077">MITLFKYHFYRLGLKLLTFSEVVNYNFAEIEKNNKYETQDGKFMLISSDKCIFRTKYLFKPLEWNPFNNGVPTTGFIHIKDGIFTTEIRLSLGITIFIVVWIIGFTSGVIWEVILSFLKGENIYESIVFLAVLIIVILLFLEFKKIMLNKSLAIYEQIKIHIS</sequence>
<gene>
    <name evidence="2" type="ORF">A2024_03695</name>
</gene>
<name>A0A1F5RCG6_9BACT</name>
<dbReference type="AlphaFoldDB" id="A0A1F5RCG6"/>
<proteinExistence type="predicted"/>
<dbReference type="Proteomes" id="UP000177230">
    <property type="component" value="Unassembled WGS sequence"/>
</dbReference>
<keyword evidence="1" id="KW-0472">Membrane</keyword>
<protein>
    <submittedName>
        <fullName evidence="2">Uncharacterized protein</fullName>
    </submittedName>
</protein>
<evidence type="ECO:0000256" key="1">
    <source>
        <dbReference type="SAM" id="Phobius"/>
    </source>
</evidence>
<reference evidence="2 3" key="1">
    <citation type="journal article" date="2016" name="Nat. Commun.">
        <title>Thousands of microbial genomes shed light on interconnected biogeochemical processes in an aquifer system.</title>
        <authorList>
            <person name="Anantharaman K."/>
            <person name="Brown C.T."/>
            <person name="Hug L.A."/>
            <person name="Sharon I."/>
            <person name="Castelle C.J."/>
            <person name="Probst A.J."/>
            <person name="Thomas B.C."/>
            <person name="Singh A."/>
            <person name="Wilkins M.J."/>
            <person name="Karaoz U."/>
            <person name="Brodie E.L."/>
            <person name="Williams K.H."/>
            <person name="Hubbard S.S."/>
            <person name="Banfield J.F."/>
        </authorList>
    </citation>
    <scope>NUCLEOTIDE SEQUENCE [LARGE SCALE GENOMIC DNA]</scope>
</reference>
<feature type="transmembrane region" description="Helical" evidence="1">
    <location>
        <begin position="90"/>
        <end position="111"/>
    </location>
</feature>
<accession>A0A1F5RCG6</accession>